<gene>
    <name evidence="1" type="ORF">OS493_012823</name>
</gene>
<sequence length="123" mass="13972">MPTKLQNIVNAGSKLIVNEPGAKDNSRPQSKENNYYLKEDRNYSRKLKIRGTGDWNIKGNTGKWEHSPCYQQNNQAICIYHYLGGHKVALFISAIEVGLSRSGRWSHLMNGAIYNTNCIWETG</sequence>
<reference evidence="1" key="1">
    <citation type="submission" date="2023-01" db="EMBL/GenBank/DDBJ databases">
        <title>Genome assembly of the deep-sea coral Lophelia pertusa.</title>
        <authorList>
            <person name="Herrera S."/>
            <person name="Cordes E."/>
        </authorList>
    </citation>
    <scope>NUCLEOTIDE SEQUENCE</scope>
    <source>
        <strain evidence="1">USNM1676648</strain>
        <tissue evidence="1">Polyp</tissue>
    </source>
</reference>
<dbReference type="AlphaFoldDB" id="A0A9W9Z1C9"/>
<comment type="caution">
    <text evidence="1">The sequence shown here is derived from an EMBL/GenBank/DDBJ whole genome shotgun (WGS) entry which is preliminary data.</text>
</comment>
<organism evidence="1 2">
    <name type="scientific">Desmophyllum pertusum</name>
    <dbReference type="NCBI Taxonomy" id="174260"/>
    <lineage>
        <taxon>Eukaryota</taxon>
        <taxon>Metazoa</taxon>
        <taxon>Cnidaria</taxon>
        <taxon>Anthozoa</taxon>
        <taxon>Hexacorallia</taxon>
        <taxon>Scleractinia</taxon>
        <taxon>Caryophylliina</taxon>
        <taxon>Caryophylliidae</taxon>
        <taxon>Desmophyllum</taxon>
    </lineage>
</organism>
<evidence type="ECO:0000313" key="2">
    <source>
        <dbReference type="Proteomes" id="UP001163046"/>
    </source>
</evidence>
<evidence type="ECO:0000313" key="1">
    <source>
        <dbReference type="EMBL" id="KAJ7373235.1"/>
    </source>
</evidence>
<name>A0A9W9Z1C9_9CNID</name>
<dbReference type="EMBL" id="MU826831">
    <property type="protein sequence ID" value="KAJ7373235.1"/>
    <property type="molecule type" value="Genomic_DNA"/>
</dbReference>
<proteinExistence type="predicted"/>
<protein>
    <submittedName>
        <fullName evidence="1">Uncharacterized protein</fullName>
    </submittedName>
</protein>
<accession>A0A9W9Z1C9</accession>
<keyword evidence="2" id="KW-1185">Reference proteome</keyword>
<dbReference type="Proteomes" id="UP001163046">
    <property type="component" value="Unassembled WGS sequence"/>
</dbReference>